<dbReference type="InterPro" id="IPR007138">
    <property type="entry name" value="ABM_dom"/>
</dbReference>
<evidence type="ECO:0000313" key="3">
    <source>
        <dbReference type="EMBL" id="SDG25818.1"/>
    </source>
</evidence>
<keyword evidence="1" id="KW-0812">Transmembrane</keyword>
<feature type="domain" description="ABM" evidence="2">
    <location>
        <begin position="22"/>
        <end position="96"/>
    </location>
</feature>
<dbReference type="RefSeq" id="WP_074749924.1">
    <property type="nucleotide sequence ID" value="NZ_FNCO01000001.1"/>
</dbReference>
<dbReference type="OrthoDB" id="1494254at2"/>
<sequence length="210" mass="23299">MPDSALSAEVTPTSKLSPDEIVTLVIKHRVKAGMEAQYEAWLRRTVAIAATYPGHLGVDVIRGKTDGLHMFTCVLRFCSTEVMQSWLDSAQRRELVAEAAPMLADGDFTEVNRHNEFWFVPASDSSPPPRWKQAVVTFFVICPLTLLIPLLWGPVFRAFPPLGNYVISTALVTITIVLLVVYLLMPQATRLFAPWLNAKPEPMPGADHEG</sequence>
<proteinExistence type="predicted"/>
<keyword evidence="1" id="KW-1133">Transmembrane helix</keyword>
<keyword evidence="1" id="KW-0472">Membrane</keyword>
<feature type="transmembrane region" description="Helical" evidence="1">
    <location>
        <begin position="165"/>
        <end position="185"/>
    </location>
</feature>
<dbReference type="AlphaFoldDB" id="A0A1G7SS93"/>
<dbReference type="STRING" id="89065.SAMN05216605_101543"/>
<gene>
    <name evidence="3" type="ORF">SAMN05216605_101543</name>
</gene>
<keyword evidence="4" id="KW-1185">Reference proteome</keyword>
<name>A0A1G7SS93_9PSED</name>
<reference evidence="4" key="1">
    <citation type="submission" date="2016-10" db="EMBL/GenBank/DDBJ databases">
        <authorList>
            <person name="Varghese N."/>
            <person name="Submissions S."/>
        </authorList>
    </citation>
    <scope>NUCLEOTIDE SEQUENCE [LARGE SCALE GENOMIC DNA]</scope>
    <source>
        <strain evidence="4">ATCC 700689</strain>
    </source>
</reference>
<dbReference type="Gene3D" id="3.30.70.100">
    <property type="match status" value="1"/>
</dbReference>
<dbReference type="PANTHER" id="PTHR40057">
    <property type="entry name" value="SLR1162 PROTEIN"/>
    <property type="match status" value="1"/>
</dbReference>
<dbReference type="InterPro" id="IPR011008">
    <property type="entry name" value="Dimeric_a/b-barrel"/>
</dbReference>
<evidence type="ECO:0000256" key="1">
    <source>
        <dbReference type="SAM" id="Phobius"/>
    </source>
</evidence>
<evidence type="ECO:0000313" key="4">
    <source>
        <dbReference type="Proteomes" id="UP000182894"/>
    </source>
</evidence>
<organism evidence="3 4">
    <name type="scientific">Pseudomonas abietaniphila</name>
    <dbReference type="NCBI Taxonomy" id="89065"/>
    <lineage>
        <taxon>Bacteria</taxon>
        <taxon>Pseudomonadati</taxon>
        <taxon>Pseudomonadota</taxon>
        <taxon>Gammaproteobacteria</taxon>
        <taxon>Pseudomonadales</taxon>
        <taxon>Pseudomonadaceae</taxon>
        <taxon>Pseudomonas</taxon>
    </lineage>
</organism>
<dbReference type="EMBL" id="FNCO01000001">
    <property type="protein sequence ID" value="SDG25818.1"/>
    <property type="molecule type" value="Genomic_DNA"/>
</dbReference>
<dbReference type="InterPro" id="IPR038762">
    <property type="entry name" value="ABM_predict"/>
</dbReference>
<dbReference type="Pfam" id="PF03992">
    <property type="entry name" value="ABM"/>
    <property type="match status" value="1"/>
</dbReference>
<evidence type="ECO:0000259" key="2">
    <source>
        <dbReference type="Pfam" id="PF03992"/>
    </source>
</evidence>
<protein>
    <recommendedName>
        <fullName evidence="2">ABM domain-containing protein</fullName>
    </recommendedName>
</protein>
<dbReference type="Proteomes" id="UP000182894">
    <property type="component" value="Unassembled WGS sequence"/>
</dbReference>
<dbReference type="PANTHER" id="PTHR40057:SF1">
    <property type="entry name" value="SLR1162 PROTEIN"/>
    <property type="match status" value="1"/>
</dbReference>
<dbReference type="SUPFAM" id="SSF54909">
    <property type="entry name" value="Dimeric alpha+beta barrel"/>
    <property type="match status" value="1"/>
</dbReference>
<accession>A0A1G7SS93</accession>
<feature type="transmembrane region" description="Helical" evidence="1">
    <location>
        <begin position="134"/>
        <end position="153"/>
    </location>
</feature>